<comment type="caution">
    <text evidence="7">The sequence shown here is derived from an EMBL/GenBank/DDBJ whole genome shotgun (WGS) entry which is preliminary data.</text>
</comment>
<keyword evidence="2 4" id="KW-0238">DNA-binding</keyword>
<evidence type="ECO:0000256" key="2">
    <source>
        <dbReference type="ARBA" id="ARBA00023125"/>
    </source>
</evidence>
<dbReference type="PROSITE" id="PS51900">
    <property type="entry name" value="CB"/>
    <property type="match status" value="1"/>
</dbReference>
<feature type="coiled-coil region" evidence="5">
    <location>
        <begin position="75"/>
        <end position="109"/>
    </location>
</feature>
<dbReference type="SUPFAM" id="SSF56349">
    <property type="entry name" value="DNA breaking-rejoining enzymes"/>
    <property type="match status" value="1"/>
</dbReference>
<dbReference type="RefSeq" id="WP_406597581.1">
    <property type="nucleotide sequence ID" value="NZ_JBJHQF010000014.1"/>
</dbReference>
<evidence type="ECO:0000256" key="3">
    <source>
        <dbReference type="ARBA" id="ARBA00023172"/>
    </source>
</evidence>
<keyword evidence="5" id="KW-0175">Coiled coil</keyword>
<evidence type="ECO:0000256" key="5">
    <source>
        <dbReference type="SAM" id="Coils"/>
    </source>
</evidence>
<dbReference type="Pfam" id="PF12835">
    <property type="entry name" value="Integrase_1"/>
    <property type="match status" value="1"/>
</dbReference>
<keyword evidence="3" id="KW-0233">DNA recombination</keyword>
<sequence length="326" mass="36825">MAPVGRRDRRNFGYGRQLSYAGPQALKDLFGGGHYGTIKAHSDRWQAFVRWCRSEDGPGVSEARQIDRKTLLDYAEHLRQQVKKGEITIATAQNRLSSLNRTMSALRGDQYVKVASPSKALGMRRTSVRTTVPHGQDREQVMRTIQTRREHQLSRAAAIAQLARTIGMRLREAILADLSRLQYEAEQFGRINIQEGTKGGRSGAPAPRWIMVNDHIRAALAFAHHFSPDGSRNLLAPHESYLDFIQGTVRHARDILHTHELKGFHDLRAAYACERYEQITQYPAPINGGGCYQLDRRLDREARMQISYELGHGRIDVVSAYIGGRA</sequence>
<evidence type="ECO:0000256" key="4">
    <source>
        <dbReference type="PROSITE-ProRule" id="PRU01248"/>
    </source>
</evidence>
<dbReference type="InterPro" id="IPR024456">
    <property type="entry name" value="Integrase_catalytic_putative"/>
</dbReference>
<feature type="domain" description="Core-binding (CB)" evidence="6">
    <location>
        <begin position="21"/>
        <end position="107"/>
    </location>
</feature>
<dbReference type="Proteomes" id="UP001623008">
    <property type="component" value="Unassembled WGS sequence"/>
</dbReference>
<dbReference type="InterPro" id="IPR013762">
    <property type="entry name" value="Integrase-like_cat_sf"/>
</dbReference>
<dbReference type="InterPro" id="IPR011010">
    <property type="entry name" value="DNA_brk_join_enz"/>
</dbReference>
<dbReference type="EMBL" id="JBJHQF010000014">
    <property type="protein sequence ID" value="MFK9004745.1"/>
    <property type="molecule type" value="Genomic_DNA"/>
</dbReference>
<dbReference type="InterPro" id="IPR010998">
    <property type="entry name" value="Integrase_recombinase_N"/>
</dbReference>
<evidence type="ECO:0000313" key="8">
    <source>
        <dbReference type="Proteomes" id="UP001623008"/>
    </source>
</evidence>
<keyword evidence="1" id="KW-0229">DNA integration</keyword>
<name>A0ABW8QYP6_9PSED</name>
<keyword evidence="8" id="KW-1185">Reference proteome</keyword>
<evidence type="ECO:0000256" key="1">
    <source>
        <dbReference type="ARBA" id="ARBA00022908"/>
    </source>
</evidence>
<dbReference type="Gene3D" id="1.10.443.10">
    <property type="entry name" value="Intergrase catalytic core"/>
    <property type="match status" value="1"/>
</dbReference>
<reference evidence="7 8" key="1">
    <citation type="submission" date="2024-11" db="EMBL/GenBank/DDBJ databases">
        <authorList>
            <person name="Lucas J.A."/>
        </authorList>
    </citation>
    <scope>NUCLEOTIDE SEQUENCE [LARGE SCALE GENOMIC DNA]</scope>
    <source>
        <strain evidence="7 8">Z 7.15</strain>
    </source>
</reference>
<gene>
    <name evidence="7" type="ORF">ACJEBJ_11470</name>
</gene>
<protein>
    <submittedName>
        <fullName evidence="7">Integrase domain-containing protein</fullName>
    </submittedName>
</protein>
<evidence type="ECO:0000313" key="7">
    <source>
        <dbReference type="EMBL" id="MFK9004745.1"/>
    </source>
</evidence>
<evidence type="ECO:0000259" key="6">
    <source>
        <dbReference type="PROSITE" id="PS51900"/>
    </source>
</evidence>
<dbReference type="InterPro" id="IPR044068">
    <property type="entry name" value="CB"/>
</dbReference>
<organism evidence="7 8">
    <name type="scientific">Pseudomonas pergaminensis</name>
    <dbReference type="NCBI Taxonomy" id="2853159"/>
    <lineage>
        <taxon>Bacteria</taxon>
        <taxon>Pseudomonadati</taxon>
        <taxon>Pseudomonadota</taxon>
        <taxon>Gammaproteobacteria</taxon>
        <taxon>Pseudomonadales</taxon>
        <taxon>Pseudomonadaceae</taxon>
        <taxon>Pseudomonas</taxon>
    </lineage>
</organism>
<accession>A0ABW8QYP6</accession>
<dbReference type="Gene3D" id="1.10.150.130">
    <property type="match status" value="1"/>
</dbReference>
<proteinExistence type="predicted"/>